<protein>
    <submittedName>
        <fullName evidence="2">Uncharacterized protein</fullName>
    </submittedName>
</protein>
<keyword evidence="1" id="KW-0472">Membrane</keyword>
<reference evidence="2" key="1">
    <citation type="submission" date="2020-04" db="EMBL/GenBank/DDBJ databases">
        <authorList>
            <person name="Chiriac C."/>
            <person name="Salcher M."/>
            <person name="Ghai R."/>
            <person name="Kavagutti S V."/>
        </authorList>
    </citation>
    <scope>NUCLEOTIDE SEQUENCE</scope>
</reference>
<keyword evidence="1" id="KW-1133">Transmembrane helix</keyword>
<organism evidence="2">
    <name type="scientific">uncultured Caudovirales phage</name>
    <dbReference type="NCBI Taxonomy" id="2100421"/>
    <lineage>
        <taxon>Viruses</taxon>
        <taxon>Duplodnaviria</taxon>
        <taxon>Heunggongvirae</taxon>
        <taxon>Uroviricota</taxon>
        <taxon>Caudoviricetes</taxon>
        <taxon>Peduoviridae</taxon>
        <taxon>Maltschvirus</taxon>
        <taxon>Maltschvirus maltsch</taxon>
    </lineage>
</organism>
<gene>
    <name evidence="2" type="ORF">UFOVP726_54</name>
</gene>
<feature type="transmembrane region" description="Helical" evidence="1">
    <location>
        <begin position="31"/>
        <end position="49"/>
    </location>
</feature>
<dbReference type="EMBL" id="LR796695">
    <property type="protein sequence ID" value="CAB4159829.1"/>
    <property type="molecule type" value="Genomic_DNA"/>
</dbReference>
<feature type="transmembrane region" description="Helical" evidence="1">
    <location>
        <begin position="56"/>
        <end position="80"/>
    </location>
</feature>
<evidence type="ECO:0000256" key="1">
    <source>
        <dbReference type="SAM" id="Phobius"/>
    </source>
</evidence>
<name>A0A6J5NKC4_9CAUD</name>
<feature type="transmembrane region" description="Helical" evidence="1">
    <location>
        <begin position="92"/>
        <end position="111"/>
    </location>
</feature>
<keyword evidence="1" id="KW-0812">Transmembrane</keyword>
<sequence length="120" mass="12800">MTRLLLLAGVAGAHSAYYLAPTLEDRGWWAYVGTHALLLIALALLLPAVSGGRWGIVGAAACWWGIVESAQAVGCSLLAWRSVSNADLCEQVLGHEVYLLAASLALAWLIASKRWGRRDG</sequence>
<accession>A0A6J5NKC4</accession>
<evidence type="ECO:0000313" key="2">
    <source>
        <dbReference type="EMBL" id="CAB4159829.1"/>
    </source>
</evidence>
<proteinExistence type="predicted"/>